<dbReference type="EMBL" id="LUCM01003087">
    <property type="protein sequence ID" value="KAA0196358.1"/>
    <property type="molecule type" value="Genomic_DNA"/>
</dbReference>
<accession>A0A8E0RXK1</accession>
<dbReference type="Proteomes" id="UP000728185">
    <property type="component" value="Unassembled WGS sequence"/>
</dbReference>
<reference evidence="1" key="1">
    <citation type="submission" date="2019-05" db="EMBL/GenBank/DDBJ databases">
        <title>Annotation for the trematode Fasciolopsis buski.</title>
        <authorList>
            <person name="Choi Y.-J."/>
        </authorList>
    </citation>
    <scope>NUCLEOTIDE SEQUENCE</scope>
    <source>
        <strain evidence="1">HT</strain>
        <tissue evidence="1">Whole worm</tissue>
    </source>
</reference>
<gene>
    <name evidence="1" type="ORF">FBUS_11197</name>
</gene>
<dbReference type="AlphaFoldDB" id="A0A8E0RXK1"/>
<proteinExistence type="predicted"/>
<protein>
    <submittedName>
        <fullName evidence="1">Uncharacterized protein</fullName>
    </submittedName>
</protein>
<keyword evidence="2" id="KW-1185">Reference proteome</keyword>
<feature type="non-terminal residue" evidence="1">
    <location>
        <position position="1"/>
    </location>
</feature>
<evidence type="ECO:0000313" key="1">
    <source>
        <dbReference type="EMBL" id="KAA0196358.1"/>
    </source>
</evidence>
<name>A0A8E0RXK1_9TREM</name>
<organism evidence="1 2">
    <name type="scientific">Fasciolopsis buskii</name>
    <dbReference type="NCBI Taxonomy" id="27845"/>
    <lineage>
        <taxon>Eukaryota</taxon>
        <taxon>Metazoa</taxon>
        <taxon>Spiralia</taxon>
        <taxon>Lophotrochozoa</taxon>
        <taxon>Platyhelminthes</taxon>
        <taxon>Trematoda</taxon>
        <taxon>Digenea</taxon>
        <taxon>Plagiorchiida</taxon>
        <taxon>Echinostomata</taxon>
        <taxon>Echinostomatoidea</taxon>
        <taxon>Fasciolidae</taxon>
        <taxon>Fasciolopsis</taxon>
    </lineage>
</organism>
<evidence type="ECO:0000313" key="2">
    <source>
        <dbReference type="Proteomes" id="UP000728185"/>
    </source>
</evidence>
<sequence>HFHPSTKIQYLNAGFNRHLVLDFESVRQTDIGQMLTCSATNVFGIGSASVLIRESPNEVLLVNGRHACAMAINLKAKWIYLFSVILLLSRLT</sequence>
<comment type="caution">
    <text evidence="1">The sequence shown here is derived from an EMBL/GenBank/DDBJ whole genome shotgun (WGS) entry which is preliminary data.</text>
</comment>